<evidence type="ECO:0000259" key="11">
    <source>
        <dbReference type="Pfam" id="PF00117"/>
    </source>
</evidence>
<dbReference type="SUPFAM" id="SSF52317">
    <property type="entry name" value="Class I glutamine amidotransferase-like"/>
    <property type="match status" value="1"/>
</dbReference>
<dbReference type="InterPro" id="IPR006221">
    <property type="entry name" value="TrpG/PapA_dom"/>
</dbReference>
<evidence type="ECO:0000256" key="4">
    <source>
        <dbReference type="ARBA" id="ARBA00013139"/>
    </source>
</evidence>
<dbReference type="GO" id="GO:0005737">
    <property type="term" value="C:cytoplasm"/>
    <property type="evidence" value="ECO:0007669"/>
    <property type="project" value="TreeGrafter"/>
</dbReference>
<dbReference type="InterPro" id="IPR006805">
    <property type="entry name" value="Anth_synth_I_N"/>
</dbReference>
<dbReference type="Pfam" id="PF00117">
    <property type="entry name" value="GATase"/>
    <property type="match status" value="2"/>
</dbReference>
<dbReference type="Pfam" id="PF00425">
    <property type="entry name" value="Chorismate_bind"/>
    <property type="match status" value="1"/>
</dbReference>
<dbReference type="Pfam" id="PF04715">
    <property type="entry name" value="Anth_synt_I_N"/>
    <property type="match status" value="1"/>
</dbReference>
<evidence type="ECO:0000256" key="9">
    <source>
        <dbReference type="ARBA" id="ARBA00031904"/>
    </source>
</evidence>
<dbReference type="GO" id="GO:0046820">
    <property type="term" value="F:4-amino-4-deoxychorismate synthase activity"/>
    <property type="evidence" value="ECO:0007669"/>
    <property type="project" value="UniProtKB-EC"/>
</dbReference>
<feature type="domain" description="Anthranilate synthase component I N-terminal" evidence="13">
    <location>
        <begin position="401"/>
        <end position="489"/>
    </location>
</feature>
<feature type="domain" description="Glutamine amidotransferase" evidence="11">
    <location>
        <begin position="136"/>
        <end position="176"/>
    </location>
</feature>
<evidence type="ECO:0000259" key="12">
    <source>
        <dbReference type="Pfam" id="PF00425"/>
    </source>
</evidence>
<comment type="caution">
    <text evidence="14">The sequence shown here is derived from an EMBL/GenBank/DDBJ whole genome shotgun (WGS) entry which is preliminary data.</text>
</comment>
<evidence type="ECO:0000256" key="3">
    <source>
        <dbReference type="ARBA" id="ARBA00005970"/>
    </source>
</evidence>
<dbReference type="InterPro" id="IPR015890">
    <property type="entry name" value="Chorismate_C"/>
</dbReference>
<dbReference type="PANTHER" id="PTHR11236">
    <property type="entry name" value="AMINOBENZOATE/ANTHRANILATE SYNTHASE"/>
    <property type="match status" value="1"/>
</dbReference>
<dbReference type="OrthoDB" id="64220at2759"/>
<dbReference type="InterPro" id="IPR017926">
    <property type="entry name" value="GATASE"/>
</dbReference>
<evidence type="ECO:0000256" key="1">
    <source>
        <dbReference type="ARBA" id="ARBA00001000"/>
    </source>
</evidence>
<keyword evidence="5" id="KW-0808">Transferase</keyword>
<sequence length="794" mass="82411">MPRLPTPLCAPGVCLDVLQHLPHVPVLGICLGHQALALAHGAAVVRAPEPVHGRLSRLRHSGHALFREVPSGPGFDVVRYHSLLVDERSLPDCLEPICWTDGGHTAVTLARDQGPEAAPGTDVHRAAASAPLAAAASGNGRGLLMGLAHRNRPHYGVQFHPESVATRYGIALMRNFRDLAAQHWRARAEAGAGPQLEPQLRPVADIIGPPGRLPSVPAWPSAQHQRGAPLRLAWRPLRGLLTRLPGGSQGIFELLYGWAQDTFWLDSAAADRGRFSYMGGRGGPLWRKLTYRLPLPPAAAAATAGPTGAAHQTATSPESPGCAHAGPSARATDASAPSHAQPIGRCDGPVNPRPAPGTLGGDPRPGLPPGSRSDAASHSGPHLQPLPASACGGMLHTEAADGTTSVTRTPLGLLDHLQSLLASQRLLVEPEAARELPFNMWGGLVGYLGYELKAECGAAHAHAAATPDAVLFLADRLVAVDHREGDVFLLAMYRGVDAGAEGEEAEGVGREGQEAMARTWLAETERALEQAAAEAAGRPAAGVGQDQYGCSPAKRPCAGDERCQPAHLASSVPGANSLKASGLVANGHLPSCAPEDSEPALQPEAATPLSAPGSASPCCTASAHESPPCQPATGTATAGAFTSGVVPFSLAHPRAAYLSNIAACQEALAAGESYEVCLTTALTRPAAPDPPALYRMLRSLNPAPYAAWLQCGPSGPTICCSSPERFLRGDRGGLLEARPIKGTAARVPADPAADFAAAAELARSEKERAENLMIVDLLRNDLGRVCEVRVAGQG</sequence>
<dbReference type="InterPro" id="IPR019999">
    <property type="entry name" value="Anth_synth_I-like"/>
</dbReference>
<dbReference type="Gene3D" id="3.60.120.10">
    <property type="entry name" value="Anthranilate synthase"/>
    <property type="match status" value="2"/>
</dbReference>
<feature type="region of interest" description="Disordered" evidence="10">
    <location>
        <begin position="299"/>
        <end position="394"/>
    </location>
</feature>
<dbReference type="AlphaFoldDB" id="A0A150H3S9"/>
<dbReference type="PRINTS" id="PR00097">
    <property type="entry name" value="ANTSNTHASEII"/>
</dbReference>
<evidence type="ECO:0000256" key="5">
    <source>
        <dbReference type="ARBA" id="ARBA00022679"/>
    </source>
</evidence>
<feature type="compositionally biased region" description="Low complexity" evidence="10">
    <location>
        <begin position="299"/>
        <end position="310"/>
    </location>
</feature>
<feature type="compositionally biased region" description="Low complexity" evidence="10">
    <location>
        <begin position="361"/>
        <end position="374"/>
    </location>
</feature>
<dbReference type="UniPathway" id="UPA00077">
    <property type="reaction ID" value="UER00149"/>
</dbReference>
<dbReference type="GO" id="GO:0000162">
    <property type="term" value="P:L-tryptophan biosynthetic process"/>
    <property type="evidence" value="ECO:0007669"/>
    <property type="project" value="TreeGrafter"/>
</dbReference>
<dbReference type="GO" id="GO:0046656">
    <property type="term" value="P:folic acid biosynthetic process"/>
    <property type="evidence" value="ECO:0007669"/>
    <property type="project" value="UniProtKB-KW"/>
</dbReference>
<evidence type="ECO:0000256" key="7">
    <source>
        <dbReference type="ARBA" id="ARBA00022962"/>
    </source>
</evidence>
<keyword evidence="7" id="KW-0315">Glutamine amidotransferase</keyword>
<evidence type="ECO:0000313" key="15">
    <source>
        <dbReference type="Proteomes" id="UP000075714"/>
    </source>
</evidence>
<dbReference type="GO" id="GO:0046654">
    <property type="term" value="P:tetrahydrofolate biosynthetic process"/>
    <property type="evidence" value="ECO:0007669"/>
    <property type="project" value="UniProtKB-UniPathway"/>
</dbReference>
<evidence type="ECO:0000256" key="2">
    <source>
        <dbReference type="ARBA" id="ARBA00005009"/>
    </source>
</evidence>
<comment type="catalytic activity">
    <reaction evidence="1">
        <text>chorismate + L-glutamine = 4-amino-4-deoxychorismate + L-glutamate</text>
        <dbReference type="Rhea" id="RHEA:11672"/>
        <dbReference type="ChEBI" id="CHEBI:29748"/>
        <dbReference type="ChEBI" id="CHEBI:29985"/>
        <dbReference type="ChEBI" id="CHEBI:58359"/>
        <dbReference type="ChEBI" id="CHEBI:58406"/>
        <dbReference type="EC" id="2.6.1.85"/>
    </reaction>
</comment>
<feature type="domain" description="Chorismate-utilising enzyme C-terminal" evidence="12">
    <location>
        <begin position="655"/>
        <end position="788"/>
    </location>
</feature>
<keyword evidence="15" id="KW-1185">Reference proteome</keyword>
<evidence type="ECO:0000256" key="6">
    <source>
        <dbReference type="ARBA" id="ARBA00022909"/>
    </source>
</evidence>
<comment type="similarity">
    <text evidence="3">In the C-terminal section; belongs to the anthranilate synthase component I family.</text>
</comment>
<dbReference type="SUPFAM" id="SSF56322">
    <property type="entry name" value="ADC synthase"/>
    <property type="match status" value="1"/>
</dbReference>
<organism evidence="14 15">
    <name type="scientific">Gonium pectorale</name>
    <name type="common">Green alga</name>
    <dbReference type="NCBI Taxonomy" id="33097"/>
    <lineage>
        <taxon>Eukaryota</taxon>
        <taxon>Viridiplantae</taxon>
        <taxon>Chlorophyta</taxon>
        <taxon>core chlorophytes</taxon>
        <taxon>Chlorophyceae</taxon>
        <taxon>CS clade</taxon>
        <taxon>Chlamydomonadales</taxon>
        <taxon>Volvocaceae</taxon>
        <taxon>Gonium</taxon>
    </lineage>
</organism>
<dbReference type="STRING" id="33097.A0A150H3S9"/>
<feature type="region of interest" description="Disordered" evidence="10">
    <location>
        <begin position="589"/>
        <end position="609"/>
    </location>
</feature>
<protein>
    <recommendedName>
        <fullName evidence="4">aminodeoxychorismate synthase</fullName>
        <ecNumber evidence="4">2.6.1.85</ecNumber>
    </recommendedName>
    <alternativeName>
        <fullName evidence="8">Para-aminobenzoate synthase</fullName>
    </alternativeName>
    <alternativeName>
        <fullName evidence="9">p-aminobenzoic acid synthase</fullName>
    </alternativeName>
</protein>
<evidence type="ECO:0000259" key="13">
    <source>
        <dbReference type="Pfam" id="PF04715"/>
    </source>
</evidence>
<gene>
    <name evidence="14" type="ORF">GPECTOR_1g708</name>
</gene>
<keyword evidence="6" id="KW-0289">Folate biosynthesis</keyword>
<reference evidence="15" key="1">
    <citation type="journal article" date="2016" name="Nat. Commun.">
        <title>The Gonium pectorale genome demonstrates co-option of cell cycle regulation during the evolution of multicellularity.</title>
        <authorList>
            <person name="Hanschen E.R."/>
            <person name="Marriage T.N."/>
            <person name="Ferris P.J."/>
            <person name="Hamaji T."/>
            <person name="Toyoda A."/>
            <person name="Fujiyama A."/>
            <person name="Neme R."/>
            <person name="Noguchi H."/>
            <person name="Minakuchi Y."/>
            <person name="Suzuki M."/>
            <person name="Kawai-Toyooka H."/>
            <person name="Smith D.R."/>
            <person name="Sparks H."/>
            <person name="Anderson J."/>
            <person name="Bakaric R."/>
            <person name="Luria V."/>
            <person name="Karger A."/>
            <person name="Kirschner M.W."/>
            <person name="Durand P.M."/>
            <person name="Michod R.E."/>
            <person name="Nozaki H."/>
            <person name="Olson B.J."/>
        </authorList>
    </citation>
    <scope>NUCLEOTIDE SEQUENCE [LARGE SCALE GENOMIC DNA]</scope>
    <source>
        <strain evidence="15">NIES-2863</strain>
    </source>
</reference>
<dbReference type="InterPro" id="IPR029062">
    <property type="entry name" value="Class_I_gatase-like"/>
</dbReference>
<dbReference type="Proteomes" id="UP000075714">
    <property type="component" value="Unassembled WGS sequence"/>
</dbReference>
<evidence type="ECO:0000256" key="10">
    <source>
        <dbReference type="SAM" id="MobiDB-lite"/>
    </source>
</evidence>
<proteinExistence type="inferred from homology"/>
<dbReference type="PANTHER" id="PTHR11236:SF18">
    <property type="entry name" value="AMINODEOXYCHORISMATE SYNTHASE"/>
    <property type="match status" value="1"/>
</dbReference>
<evidence type="ECO:0000313" key="14">
    <source>
        <dbReference type="EMBL" id="KXZ56786.1"/>
    </source>
</evidence>
<name>A0A150H3S9_GONPE</name>
<dbReference type="CDD" id="cd01743">
    <property type="entry name" value="GATase1_Anthranilate_Synthase"/>
    <property type="match status" value="1"/>
</dbReference>
<evidence type="ECO:0000256" key="8">
    <source>
        <dbReference type="ARBA" id="ARBA00031329"/>
    </source>
</evidence>
<dbReference type="EMBL" id="LSYV01000002">
    <property type="protein sequence ID" value="KXZ56786.1"/>
    <property type="molecule type" value="Genomic_DNA"/>
</dbReference>
<dbReference type="PROSITE" id="PS51273">
    <property type="entry name" value="GATASE_TYPE_1"/>
    <property type="match status" value="1"/>
</dbReference>
<dbReference type="Gene3D" id="3.40.50.880">
    <property type="match status" value="1"/>
</dbReference>
<comment type="pathway">
    <text evidence="2">Cofactor biosynthesis; tetrahydrofolate biosynthesis; 4-aminobenzoate from chorismate: step 1/2.</text>
</comment>
<feature type="domain" description="Glutamine amidotransferase" evidence="11">
    <location>
        <begin position="23"/>
        <end position="110"/>
    </location>
</feature>
<dbReference type="InterPro" id="IPR005801">
    <property type="entry name" value="ADC_synthase"/>
</dbReference>
<dbReference type="EC" id="2.6.1.85" evidence="4"/>
<accession>A0A150H3S9</accession>
<dbReference type="GO" id="GO:0008153">
    <property type="term" value="P:4-aminobenzoate biosynthetic process"/>
    <property type="evidence" value="ECO:0007669"/>
    <property type="project" value="TreeGrafter"/>
</dbReference>